<keyword evidence="1" id="KW-0472">Membrane</keyword>
<name>A0A6B3NJJ7_9CYAN</name>
<sequence length="78" mass="8348">MKQTPSNSQITKSNAFKENLFALVILILVIGSLGLSITDKEFRPTFADLAKVGVGGFIGWMMPGSKSGDDAQSIAEEE</sequence>
<organism evidence="2">
    <name type="scientific">Symploca sp. SIO1C4</name>
    <dbReference type="NCBI Taxonomy" id="2607765"/>
    <lineage>
        <taxon>Bacteria</taxon>
        <taxon>Bacillati</taxon>
        <taxon>Cyanobacteriota</taxon>
        <taxon>Cyanophyceae</taxon>
        <taxon>Coleofasciculales</taxon>
        <taxon>Coleofasciculaceae</taxon>
        <taxon>Symploca</taxon>
    </lineage>
</organism>
<keyword evidence="1" id="KW-0812">Transmembrane</keyword>
<dbReference type="EMBL" id="JAAHFQ010000525">
    <property type="protein sequence ID" value="NER30304.1"/>
    <property type="molecule type" value="Genomic_DNA"/>
</dbReference>
<reference evidence="2" key="1">
    <citation type="submission" date="2019-11" db="EMBL/GenBank/DDBJ databases">
        <title>Genomic insights into an expanded diversity of filamentous marine cyanobacteria reveals the extraordinary biosynthetic potential of Moorea and Okeania.</title>
        <authorList>
            <person name="Ferreira Leao T."/>
            <person name="Wang M."/>
            <person name="Moss N."/>
            <person name="Da Silva R."/>
            <person name="Sanders J."/>
            <person name="Nurk S."/>
            <person name="Gurevich A."/>
            <person name="Humphrey G."/>
            <person name="Reher R."/>
            <person name="Zhu Q."/>
            <person name="Belda-Ferre P."/>
            <person name="Glukhov E."/>
            <person name="Rex R."/>
            <person name="Dorrestein P.C."/>
            <person name="Knight R."/>
            <person name="Pevzner P."/>
            <person name="Gerwick W.H."/>
            <person name="Gerwick L."/>
        </authorList>
    </citation>
    <scope>NUCLEOTIDE SEQUENCE</scope>
    <source>
        <strain evidence="2">SIO1C4</strain>
    </source>
</reference>
<feature type="transmembrane region" description="Helical" evidence="1">
    <location>
        <begin position="20"/>
        <end position="37"/>
    </location>
</feature>
<dbReference type="AlphaFoldDB" id="A0A6B3NJJ7"/>
<protein>
    <submittedName>
        <fullName evidence="2">Uncharacterized protein</fullName>
    </submittedName>
</protein>
<gene>
    <name evidence="2" type="ORF">F6J89_22430</name>
</gene>
<evidence type="ECO:0000313" key="2">
    <source>
        <dbReference type="EMBL" id="NER30304.1"/>
    </source>
</evidence>
<comment type="caution">
    <text evidence="2">The sequence shown here is derived from an EMBL/GenBank/DDBJ whole genome shotgun (WGS) entry which is preliminary data.</text>
</comment>
<accession>A0A6B3NJJ7</accession>
<keyword evidence="1" id="KW-1133">Transmembrane helix</keyword>
<evidence type="ECO:0000256" key="1">
    <source>
        <dbReference type="SAM" id="Phobius"/>
    </source>
</evidence>
<proteinExistence type="predicted"/>